<gene>
    <name evidence="6" type="ORF">SAMN05421684_7968</name>
</gene>
<dbReference type="InterPro" id="IPR050109">
    <property type="entry name" value="HTH-type_TetR-like_transc_reg"/>
</dbReference>
<evidence type="ECO:0000256" key="3">
    <source>
        <dbReference type="ARBA" id="ARBA00023163"/>
    </source>
</evidence>
<dbReference type="SUPFAM" id="SSF46689">
    <property type="entry name" value="Homeodomain-like"/>
    <property type="match status" value="1"/>
</dbReference>
<dbReference type="GO" id="GO:0003700">
    <property type="term" value="F:DNA-binding transcription factor activity"/>
    <property type="evidence" value="ECO:0007669"/>
    <property type="project" value="TreeGrafter"/>
</dbReference>
<keyword evidence="7" id="KW-1185">Reference proteome</keyword>
<feature type="domain" description="HTH tetR-type" evidence="5">
    <location>
        <begin position="14"/>
        <end position="73"/>
    </location>
</feature>
<dbReference type="OrthoDB" id="7186128at2"/>
<dbReference type="InterPro" id="IPR001647">
    <property type="entry name" value="HTH_TetR"/>
</dbReference>
<dbReference type="EMBL" id="FNQB01000005">
    <property type="protein sequence ID" value="SDZ65236.1"/>
    <property type="molecule type" value="Genomic_DNA"/>
</dbReference>
<feature type="DNA-binding region" description="H-T-H motif" evidence="4">
    <location>
        <begin position="36"/>
        <end position="55"/>
    </location>
</feature>
<dbReference type="GO" id="GO:0045892">
    <property type="term" value="P:negative regulation of DNA-templated transcription"/>
    <property type="evidence" value="ECO:0007669"/>
    <property type="project" value="UniProtKB-ARBA"/>
</dbReference>
<protein>
    <submittedName>
        <fullName evidence="6">Transcriptional regulator, TetR family</fullName>
    </submittedName>
</protein>
<dbReference type="PANTHER" id="PTHR30055:SF146">
    <property type="entry name" value="HTH-TYPE TRANSCRIPTIONAL DUAL REGULATOR CECR"/>
    <property type="match status" value="1"/>
</dbReference>
<sequence>MNPAVHVPTGQRADRKRRAIVAAARAAFLREGYNVGMEAIARSAGVSKVTIYNHFGNKEALFIAVVGDALDEALDSTLAAVEAGLSSTGDVRVALLNAVRACVEGVTQPAVLELLYVVAAEMRIFPELVQAWRERGPGRFYPTMESALRKLVANRALEIPDVEVAVLQLYALTLYPHLVAGLYGDKLRPALGERLSVQGVDLFLAYYTPRGEDSKTRPGPRSSNTAQPA</sequence>
<evidence type="ECO:0000256" key="4">
    <source>
        <dbReference type="PROSITE-ProRule" id="PRU00335"/>
    </source>
</evidence>
<evidence type="ECO:0000259" key="5">
    <source>
        <dbReference type="PROSITE" id="PS50977"/>
    </source>
</evidence>
<evidence type="ECO:0000313" key="7">
    <source>
        <dbReference type="Proteomes" id="UP000199632"/>
    </source>
</evidence>
<dbReference type="InterPro" id="IPR009057">
    <property type="entry name" value="Homeodomain-like_sf"/>
</dbReference>
<evidence type="ECO:0000256" key="1">
    <source>
        <dbReference type="ARBA" id="ARBA00023015"/>
    </source>
</evidence>
<dbReference type="Pfam" id="PF00440">
    <property type="entry name" value="TetR_N"/>
    <property type="match status" value="1"/>
</dbReference>
<dbReference type="STRING" id="137265.SAMN05421684_7968"/>
<dbReference type="InterPro" id="IPR036271">
    <property type="entry name" value="Tet_transcr_reg_TetR-rel_C_sf"/>
</dbReference>
<accession>A0A1H3USL5</accession>
<keyword evidence="2 4" id="KW-0238">DNA-binding</keyword>
<dbReference type="Pfam" id="PF14246">
    <property type="entry name" value="TetR_C_7"/>
    <property type="match status" value="1"/>
</dbReference>
<name>A0A1H3USL5_9ACTN</name>
<dbReference type="PRINTS" id="PR00455">
    <property type="entry name" value="HTHTETR"/>
</dbReference>
<dbReference type="PANTHER" id="PTHR30055">
    <property type="entry name" value="HTH-TYPE TRANSCRIPTIONAL REGULATOR RUTR"/>
    <property type="match status" value="1"/>
</dbReference>
<dbReference type="PROSITE" id="PS50977">
    <property type="entry name" value="HTH_TETR_2"/>
    <property type="match status" value="1"/>
</dbReference>
<dbReference type="SUPFAM" id="SSF48498">
    <property type="entry name" value="Tetracyclin repressor-like, C-terminal domain"/>
    <property type="match status" value="1"/>
</dbReference>
<dbReference type="Proteomes" id="UP000199632">
    <property type="component" value="Unassembled WGS sequence"/>
</dbReference>
<evidence type="ECO:0000313" key="6">
    <source>
        <dbReference type="EMBL" id="SDZ65236.1"/>
    </source>
</evidence>
<organism evidence="6 7">
    <name type="scientific">Asanoa ishikariensis</name>
    <dbReference type="NCBI Taxonomy" id="137265"/>
    <lineage>
        <taxon>Bacteria</taxon>
        <taxon>Bacillati</taxon>
        <taxon>Actinomycetota</taxon>
        <taxon>Actinomycetes</taxon>
        <taxon>Micromonosporales</taxon>
        <taxon>Micromonosporaceae</taxon>
        <taxon>Asanoa</taxon>
    </lineage>
</organism>
<evidence type="ECO:0000256" key="2">
    <source>
        <dbReference type="ARBA" id="ARBA00023125"/>
    </source>
</evidence>
<keyword evidence="3" id="KW-0804">Transcription</keyword>
<dbReference type="FunFam" id="1.10.10.60:FF:000141">
    <property type="entry name" value="TetR family transcriptional regulator"/>
    <property type="match status" value="1"/>
</dbReference>
<dbReference type="Gene3D" id="1.10.357.10">
    <property type="entry name" value="Tetracycline Repressor, domain 2"/>
    <property type="match status" value="1"/>
</dbReference>
<keyword evidence="1" id="KW-0805">Transcription regulation</keyword>
<dbReference type="AlphaFoldDB" id="A0A1H3USL5"/>
<dbReference type="RefSeq" id="WP_090803909.1">
    <property type="nucleotide sequence ID" value="NZ_BOND01000029.1"/>
</dbReference>
<dbReference type="GO" id="GO:0000976">
    <property type="term" value="F:transcription cis-regulatory region binding"/>
    <property type="evidence" value="ECO:0007669"/>
    <property type="project" value="TreeGrafter"/>
</dbReference>
<proteinExistence type="predicted"/>
<dbReference type="InterPro" id="IPR039536">
    <property type="entry name" value="TetR_C_Proteobacteria"/>
</dbReference>
<reference evidence="7" key="1">
    <citation type="submission" date="2016-10" db="EMBL/GenBank/DDBJ databases">
        <authorList>
            <person name="Varghese N."/>
            <person name="Submissions S."/>
        </authorList>
    </citation>
    <scope>NUCLEOTIDE SEQUENCE [LARGE SCALE GENOMIC DNA]</scope>
    <source>
        <strain evidence="7">DSM 44718</strain>
    </source>
</reference>